<feature type="transmembrane region" description="Helical" evidence="6">
    <location>
        <begin position="492"/>
        <end position="513"/>
    </location>
</feature>
<sequence>MAMVKREVIDFSIRKMPFLRILIPYIIGIAVSQIFSWNAARYTVLCAILIFIMACFVTVFFFRRRKVFRSVYILMFYCFSFLIGIWQVVSELPNLKQAHFSWYASSQLEGIIADEPVVKQKTIRFPLDVKNVVEKGNHLKVEGKIMVTVLRDSSKDQVFKYGDYMVIPSALSTIAPPYNPEEFDYKTYLQNRNIWHQSLVQKDDYVILGKNSGNSIISFALALREKLVSKFSIFIKNDEAYNVAIALIFGSRSQLDATTLEAFTNTGTIHVLSVSGLHVGLVFGLLTFCLGWIDRFPFGRAIRCSIILLCVWAYVILTGMAPPILRAGIMITFFLFSIWIGRKQNVLNTLAASAFFILLFAPKSLFDIGFQLSYLAMLGILILYPILKSLYKPSSKYLNWVVEYSYVSFAAQLFTIPAVLYYFGQFPTYFLVGNLFIALPSTIIMYVGLGLSIIPFDLVNIYLGVILDYVISFSLAGLKWLDRLPMAVIKGISWNVLQILLAFLMLSFLICAFNYRNKQALKGVGVTFFILSILVSLQVIEKMSYKGIAIYNLRSAIGVASIHNGTVVLFSSLDSLNHPTLKYSVLPHLRQYSREEDIRFYTIPPSRHYNYVLSIANKKILVLEEKLNNNELEDIDAVLWRKNNDNLVSEIASRVQPSFFLFDGSNSDRTLSKIKSQLVGNNNSDYFLKNNFAYVWEE</sequence>
<keyword evidence="4 6" id="KW-1133">Transmembrane helix</keyword>
<name>A0A4U0NBE9_9SPHI</name>
<evidence type="ECO:0000256" key="2">
    <source>
        <dbReference type="ARBA" id="ARBA00022475"/>
    </source>
</evidence>
<dbReference type="OrthoDB" id="9761531at2"/>
<feature type="domain" description="DUF4131" evidence="8">
    <location>
        <begin position="46"/>
        <end position="203"/>
    </location>
</feature>
<evidence type="ECO:0000313" key="10">
    <source>
        <dbReference type="Proteomes" id="UP000306808"/>
    </source>
</evidence>
<feature type="transmembrane region" description="Helical" evidence="6">
    <location>
        <begin position="323"/>
        <end position="340"/>
    </location>
</feature>
<evidence type="ECO:0000256" key="3">
    <source>
        <dbReference type="ARBA" id="ARBA00022692"/>
    </source>
</evidence>
<feature type="transmembrane region" description="Helical" evidence="6">
    <location>
        <begin position="42"/>
        <end position="62"/>
    </location>
</feature>
<evidence type="ECO:0000256" key="5">
    <source>
        <dbReference type="ARBA" id="ARBA00023136"/>
    </source>
</evidence>
<keyword evidence="2" id="KW-1003">Cell membrane</keyword>
<feature type="transmembrane region" description="Helical" evidence="6">
    <location>
        <begin position="461"/>
        <end position="480"/>
    </location>
</feature>
<dbReference type="Pfam" id="PF03772">
    <property type="entry name" value="Competence"/>
    <property type="match status" value="1"/>
</dbReference>
<keyword evidence="3 6" id="KW-0812">Transmembrane</keyword>
<feature type="transmembrane region" description="Helical" evidence="6">
    <location>
        <begin position="269"/>
        <end position="293"/>
    </location>
</feature>
<dbReference type="AlphaFoldDB" id="A0A4U0NBE9"/>
<dbReference type="NCBIfam" id="TIGR00360">
    <property type="entry name" value="ComEC_N-term"/>
    <property type="match status" value="1"/>
</dbReference>
<dbReference type="Pfam" id="PF13567">
    <property type="entry name" value="DUF4131"/>
    <property type="match status" value="1"/>
</dbReference>
<comment type="caution">
    <text evidence="9">The sequence shown here is derived from an EMBL/GenBank/DDBJ whole genome shotgun (WGS) entry which is preliminary data.</text>
</comment>
<dbReference type="PANTHER" id="PTHR30619:SF1">
    <property type="entry name" value="RECOMBINATION PROTEIN 2"/>
    <property type="match status" value="1"/>
</dbReference>
<accession>A0A4U0NBE9</accession>
<proteinExistence type="predicted"/>
<gene>
    <name evidence="9" type="ORF">FAZ15_20950</name>
</gene>
<comment type="subcellular location">
    <subcellularLocation>
        <location evidence="1">Cell membrane</location>
        <topology evidence="1">Multi-pass membrane protein</topology>
    </subcellularLocation>
</comment>
<dbReference type="RefSeq" id="WP_136903330.1">
    <property type="nucleotide sequence ID" value="NZ_SUME01000012.1"/>
</dbReference>
<dbReference type="InterPro" id="IPR004477">
    <property type="entry name" value="ComEC_N"/>
</dbReference>
<dbReference type="PANTHER" id="PTHR30619">
    <property type="entry name" value="DNA INTERNALIZATION/COMPETENCE PROTEIN COMEC/REC2"/>
    <property type="match status" value="1"/>
</dbReference>
<organism evidence="9 10">
    <name type="scientific">Sphingobacterium olei</name>
    <dbReference type="NCBI Taxonomy" id="2571155"/>
    <lineage>
        <taxon>Bacteria</taxon>
        <taxon>Pseudomonadati</taxon>
        <taxon>Bacteroidota</taxon>
        <taxon>Sphingobacteriia</taxon>
        <taxon>Sphingobacteriales</taxon>
        <taxon>Sphingobacteriaceae</taxon>
        <taxon>Sphingobacterium</taxon>
    </lineage>
</organism>
<evidence type="ECO:0000313" key="9">
    <source>
        <dbReference type="EMBL" id="TJZ50822.1"/>
    </source>
</evidence>
<evidence type="ECO:0000256" key="1">
    <source>
        <dbReference type="ARBA" id="ARBA00004651"/>
    </source>
</evidence>
<dbReference type="Proteomes" id="UP000306808">
    <property type="component" value="Unassembled WGS sequence"/>
</dbReference>
<keyword evidence="10" id="KW-1185">Reference proteome</keyword>
<evidence type="ECO:0000259" key="8">
    <source>
        <dbReference type="Pfam" id="PF13567"/>
    </source>
</evidence>
<keyword evidence="5 6" id="KW-0472">Membrane</keyword>
<evidence type="ECO:0000256" key="6">
    <source>
        <dbReference type="SAM" id="Phobius"/>
    </source>
</evidence>
<dbReference type="InterPro" id="IPR052159">
    <property type="entry name" value="Competence_DNA_uptake"/>
</dbReference>
<feature type="transmembrane region" description="Helical" evidence="6">
    <location>
        <begin position="18"/>
        <end position="36"/>
    </location>
</feature>
<feature type="transmembrane region" description="Helical" evidence="6">
    <location>
        <begin position="403"/>
        <end position="423"/>
    </location>
</feature>
<evidence type="ECO:0000259" key="7">
    <source>
        <dbReference type="Pfam" id="PF03772"/>
    </source>
</evidence>
<feature type="transmembrane region" description="Helical" evidence="6">
    <location>
        <begin position="372"/>
        <end position="391"/>
    </location>
</feature>
<feature type="transmembrane region" description="Helical" evidence="6">
    <location>
        <begin position="520"/>
        <end position="540"/>
    </location>
</feature>
<feature type="transmembrane region" description="Helical" evidence="6">
    <location>
        <begin position="71"/>
        <end position="89"/>
    </location>
</feature>
<dbReference type="EMBL" id="SUME01000012">
    <property type="protein sequence ID" value="TJZ50822.1"/>
    <property type="molecule type" value="Genomic_DNA"/>
</dbReference>
<feature type="transmembrane region" description="Helical" evidence="6">
    <location>
        <begin position="429"/>
        <end position="449"/>
    </location>
</feature>
<reference evidence="9 10" key="1">
    <citation type="submission" date="2019-04" db="EMBL/GenBank/DDBJ databases">
        <title>Sphingobacterium olei sp. nov., isolated from oil-contaminated soil.</title>
        <authorList>
            <person name="Liu B."/>
        </authorList>
    </citation>
    <scope>NUCLEOTIDE SEQUENCE [LARGE SCALE GENOMIC DNA]</scope>
    <source>
        <strain evidence="9 10">HAL-9</strain>
    </source>
</reference>
<evidence type="ECO:0000256" key="4">
    <source>
        <dbReference type="ARBA" id="ARBA00022989"/>
    </source>
</evidence>
<feature type="domain" description="ComEC/Rec2-related protein" evidence="7">
    <location>
        <begin position="247"/>
        <end position="511"/>
    </location>
</feature>
<protein>
    <submittedName>
        <fullName evidence="9">ComEC family competence protein</fullName>
    </submittedName>
</protein>
<dbReference type="GO" id="GO:0005886">
    <property type="term" value="C:plasma membrane"/>
    <property type="evidence" value="ECO:0007669"/>
    <property type="project" value="UniProtKB-SubCell"/>
</dbReference>
<dbReference type="InterPro" id="IPR025405">
    <property type="entry name" value="DUF4131"/>
</dbReference>